<comment type="caution">
    <text evidence="1">The sequence shown here is derived from an EMBL/GenBank/DDBJ whole genome shotgun (WGS) entry which is preliminary data.</text>
</comment>
<gene>
    <name evidence="1" type="ORF">LTR25_000497</name>
</gene>
<evidence type="ECO:0008006" key="3">
    <source>
        <dbReference type="Google" id="ProtNLM"/>
    </source>
</evidence>
<dbReference type="EMBL" id="JAXLQG010000001">
    <property type="protein sequence ID" value="KAK5545490.1"/>
    <property type="molecule type" value="Genomic_DNA"/>
</dbReference>
<name>A0AAV9QPX1_9PEZI</name>
<sequence length="369" mass="41364">MAPKASEEKQRQQQIASAPAALQRLQKMSRPLPTIQESALLSLPSPTGLIQFLCGVNESAAGPDSTDMFLGESPSTLDDFLQLPSSLALTRKELRKYHIVYIASLTKLGQCPASRSCDASPKGASSEVRDPGQEACVEVKPRLGSGRMRGLGWWNWPTEFAACLVVEENPTFHYPGSAANTLEGAEPRIRTYGRVKRVAPEDIRRDYPHLERVAKHVYELPYEGYQLTHIGTLFRTRKPQYPKKDLNFRAWMKALEAAAMISFWLFWVCPRSIDHDDHYLRAACPWGPGHRHEQGDKCFRATHEKESCSQSLGISPERHQGLHPNSNARVQTVQTSHSSHPRYQVTVVASVELRLSQNLPRSSAHSSDF</sequence>
<evidence type="ECO:0000313" key="1">
    <source>
        <dbReference type="EMBL" id="KAK5545490.1"/>
    </source>
</evidence>
<reference evidence="1 2" key="1">
    <citation type="submission" date="2023-06" db="EMBL/GenBank/DDBJ databases">
        <title>Black Yeasts Isolated from many extreme environments.</title>
        <authorList>
            <person name="Coleine C."/>
            <person name="Stajich J.E."/>
            <person name="Selbmann L."/>
        </authorList>
    </citation>
    <scope>NUCLEOTIDE SEQUENCE [LARGE SCALE GENOMIC DNA]</scope>
    <source>
        <strain evidence="1 2">CCFEE 5887</strain>
    </source>
</reference>
<dbReference type="AlphaFoldDB" id="A0AAV9QPX1"/>
<accession>A0AAV9QPX1</accession>
<proteinExistence type="predicted"/>
<dbReference type="Proteomes" id="UP001345827">
    <property type="component" value="Unassembled WGS sequence"/>
</dbReference>
<evidence type="ECO:0000313" key="2">
    <source>
        <dbReference type="Proteomes" id="UP001345827"/>
    </source>
</evidence>
<organism evidence="1 2">
    <name type="scientific">Vermiconidia calcicola</name>
    <dbReference type="NCBI Taxonomy" id="1690605"/>
    <lineage>
        <taxon>Eukaryota</taxon>
        <taxon>Fungi</taxon>
        <taxon>Dikarya</taxon>
        <taxon>Ascomycota</taxon>
        <taxon>Pezizomycotina</taxon>
        <taxon>Dothideomycetes</taxon>
        <taxon>Dothideomycetidae</taxon>
        <taxon>Mycosphaerellales</taxon>
        <taxon>Extremaceae</taxon>
        <taxon>Vermiconidia</taxon>
    </lineage>
</organism>
<keyword evidence="2" id="KW-1185">Reference proteome</keyword>
<protein>
    <recommendedName>
        <fullName evidence="3">Inositol-pentakisphosphate 2-kinase</fullName>
    </recommendedName>
</protein>